<sequence length="201" mass="22801">MDVNIKEIKGSWDKGYSLDKHIFSSSPAGYNSHGFLQFRTVRSVIGEVLFQLKYRLDFSPDEFCAQVNLLASQILKSLEVTFSLVDLVVPIPPSKKRDKQPVVEIAKEYARLKNIPCYENLLLKNSYTKPLKNVHNTKDRISTLTGVFSVIDVLPEGLHNILLIDDLVYTGVSLEAATAVLRSYNKIRNVFVLTITRKEQE</sequence>
<dbReference type="PANTHER" id="PTHR47505">
    <property type="entry name" value="DNA UTILIZATION PROTEIN YHGH"/>
    <property type="match status" value="1"/>
</dbReference>
<accession>A0ABY8MG17</accession>
<organism evidence="2 3">
    <name type="scientific">Candidatus Haliotispira prima</name>
    <dbReference type="NCBI Taxonomy" id="3034016"/>
    <lineage>
        <taxon>Bacteria</taxon>
        <taxon>Pseudomonadati</taxon>
        <taxon>Spirochaetota</taxon>
        <taxon>Spirochaetia</taxon>
        <taxon>Spirochaetales</taxon>
        <taxon>Spirochaetaceae</taxon>
        <taxon>Candidatus Haliotispira</taxon>
    </lineage>
</organism>
<dbReference type="PANTHER" id="PTHR47505:SF1">
    <property type="entry name" value="DNA UTILIZATION PROTEIN YHGH"/>
    <property type="match status" value="1"/>
</dbReference>
<proteinExistence type="inferred from homology"/>
<dbReference type="Proteomes" id="UP001228690">
    <property type="component" value="Chromosome"/>
</dbReference>
<keyword evidence="3" id="KW-1185">Reference proteome</keyword>
<gene>
    <name evidence="2" type="ORF">P0082_07260</name>
</gene>
<evidence type="ECO:0000313" key="2">
    <source>
        <dbReference type="EMBL" id="WGK68280.1"/>
    </source>
</evidence>
<evidence type="ECO:0008006" key="4">
    <source>
        <dbReference type="Google" id="ProtNLM"/>
    </source>
</evidence>
<comment type="similarity">
    <text evidence="1">Belongs to the ComF/GntX family.</text>
</comment>
<evidence type="ECO:0000256" key="1">
    <source>
        <dbReference type="ARBA" id="ARBA00008007"/>
    </source>
</evidence>
<dbReference type="EMBL" id="CP123443">
    <property type="protein sequence ID" value="WGK68280.1"/>
    <property type="molecule type" value="Genomic_DNA"/>
</dbReference>
<evidence type="ECO:0000313" key="3">
    <source>
        <dbReference type="Proteomes" id="UP001228690"/>
    </source>
</evidence>
<name>A0ABY8MG17_9SPIO</name>
<dbReference type="CDD" id="cd06223">
    <property type="entry name" value="PRTases_typeI"/>
    <property type="match status" value="1"/>
</dbReference>
<dbReference type="InterPro" id="IPR029057">
    <property type="entry name" value="PRTase-like"/>
</dbReference>
<dbReference type="SUPFAM" id="SSF53271">
    <property type="entry name" value="PRTase-like"/>
    <property type="match status" value="1"/>
</dbReference>
<dbReference type="InterPro" id="IPR051910">
    <property type="entry name" value="ComF/GntX_DNA_util-trans"/>
</dbReference>
<dbReference type="Gene3D" id="3.40.50.2020">
    <property type="match status" value="1"/>
</dbReference>
<dbReference type="RefSeq" id="WP_326926452.1">
    <property type="nucleotide sequence ID" value="NZ_CP123443.1"/>
</dbReference>
<reference evidence="2 3" key="1">
    <citation type="submission" date="2023-04" db="EMBL/GenBank/DDBJ databases">
        <title>Spirochaete genome identified in red abalone sample constitutes a novel genus.</title>
        <authorList>
            <person name="Sharma S.P."/>
            <person name="Purcell C.M."/>
            <person name="Hyde J.R."/>
            <person name="Severin A.J."/>
        </authorList>
    </citation>
    <scope>NUCLEOTIDE SEQUENCE [LARGE SCALE GENOMIC DNA]</scope>
    <source>
        <strain evidence="2 3">SP-2023</strain>
    </source>
</reference>
<dbReference type="InterPro" id="IPR000836">
    <property type="entry name" value="PRTase_dom"/>
</dbReference>
<protein>
    <recommendedName>
        <fullName evidence="4">ComF family protein</fullName>
    </recommendedName>
</protein>